<comment type="caution">
    <text evidence="1">The sequence shown here is derived from an EMBL/GenBank/DDBJ whole genome shotgun (WGS) entry which is preliminary data.</text>
</comment>
<name>A0A0G2HKI1_9SYNE</name>
<dbReference type="EMBL" id="JXQG01000037">
    <property type="protein sequence ID" value="KKZ11860.1"/>
    <property type="molecule type" value="Genomic_DNA"/>
</dbReference>
<evidence type="ECO:0000313" key="1">
    <source>
        <dbReference type="EMBL" id="KKZ11860.1"/>
    </source>
</evidence>
<organism evidence="1 2">
    <name type="scientific">Candidatus Synechococcus spongiarum SP3</name>
    <dbReference type="NCBI Taxonomy" id="1604020"/>
    <lineage>
        <taxon>Bacteria</taxon>
        <taxon>Bacillati</taxon>
        <taxon>Cyanobacteriota</taxon>
        <taxon>Cyanophyceae</taxon>
        <taxon>Synechococcales</taxon>
        <taxon>Synechococcaceae</taxon>
        <taxon>Synechococcus</taxon>
    </lineage>
</organism>
<accession>A0A0G2HKI1</accession>
<dbReference type="Proteomes" id="UP000035067">
    <property type="component" value="Unassembled WGS sequence"/>
</dbReference>
<protein>
    <submittedName>
        <fullName evidence="1">Uncharacterized protein</fullName>
    </submittedName>
</protein>
<gene>
    <name evidence="1" type="ORF">TE42_06690</name>
</gene>
<proteinExistence type="predicted"/>
<sequence>MWLARSFRNQKATRLEEFICSLQDAWKVIKKVEEVVGKNYIVGPAYRLHHCSINKEINVVDTLFCGLYLADLYHLN</sequence>
<evidence type="ECO:0000313" key="2">
    <source>
        <dbReference type="Proteomes" id="UP000035067"/>
    </source>
</evidence>
<reference evidence="1 2" key="1">
    <citation type="submission" date="2015-01" db="EMBL/GenBank/DDBJ databases">
        <title>Lifestyle Evolution in Cyanobacterial Symbionts of Sponges.</title>
        <authorList>
            <person name="Burgsdorf I."/>
            <person name="Slaby B.M."/>
            <person name="Handley K.M."/>
            <person name="Haber M."/>
            <person name="Blom J."/>
            <person name="Marshall C.W."/>
            <person name="Gilbert J.A."/>
            <person name="Hentschel U."/>
            <person name="Steindler L."/>
        </authorList>
    </citation>
    <scope>NUCLEOTIDE SEQUENCE [LARGE SCALE GENOMIC DNA]</scope>
    <source>
        <strain evidence="1">SP3</strain>
    </source>
</reference>
<dbReference type="AlphaFoldDB" id="A0A0G2HKI1"/>